<gene>
    <name evidence="1" type="ORF">EDB95_3395</name>
</gene>
<dbReference type="Proteomes" id="UP000294498">
    <property type="component" value="Unassembled WGS sequence"/>
</dbReference>
<dbReference type="OrthoDB" id="5166556at2"/>
<proteinExistence type="predicted"/>
<name>A0A4R8DY10_9BACT</name>
<organism evidence="1 2">
    <name type="scientific">Dinghuibacter silviterrae</name>
    <dbReference type="NCBI Taxonomy" id="1539049"/>
    <lineage>
        <taxon>Bacteria</taxon>
        <taxon>Pseudomonadati</taxon>
        <taxon>Bacteroidota</taxon>
        <taxon>Chitinophagia</taxon>
        <taxon>Chitinophagales</taxon>
        <taxon>Chitinophagaceae</taxon>
        <taxon>Dinghuibacter</taxon>
    </lineage>
</organism>
<dbReference type="AlphaFoldDB" id="A0A4R8DY10"/>
<dbReference type="InterPro" id="IPR021109">
    <property type="entry name" value="Peptidase_aspartic_dom_sf"/>
</dbReference>
<sequence length="234" mass="25903">MLHTAESGLTLTEETTARLHDLRFTGTVSGVKSWGGNANNARYGKGSLQIGGLRWDSLTVWEDQRSGHFTDGKFGLDLFAHWVVDVDFARRVIVLRKHLPDTSGFQKLPLSGTGSEHFVNLGCDTLTHPFLIHSGYSGALLLDDAFVAAHGLDRTLQVVGEKELKDSFGHVLKVRTAVLPVLHIGTDTLRDVPVGFFQGVIGTQRISLLGGDILRRFHLLFDADRRYLWITRTS</sequence>
<comment type="caution">
    <text evidence="1">The sequence shown here is derived from an EMBL/GenBank/DDBJ whole genome shotgun (WGS) entry which is preliminary data.</text>
</comment>
<protein>
    <recommendedName>
        <fullName evidence="3">Aspartyl protease</fullName>
    </recommendedName>
</protein>
<accession>A0A4R8DY10</accession>
<reference evidence="1 2" key="1">
    <citation type="submission" date="2019-03" db="EMBL/GenBank/DDBJ databases">
        <title>Genomic Encyclopedia of Type Strains, Phase IV (KMG-IV): sequencing the most valuable type-strain genomes for metagenomic binning, comparative biology and taxonomic classification.</title>
        <authorList>
            <person name="Goeker M."/>
        </authorList>
    </citation>
    <scope>NUCLEOTIDE SEQUENCE [LARGE SCALE GENOMIC DNA]</scope>
    <source>
        <strain evidence="1 2">DSM 100059</strain>
    </source>
</reference>
<keyword evidence="2" id="KW-1185">Reference proteome</keyword>
<dbReference type="RefSeq" id="WP_133994954.1">
    <property type="nucleotide sequence ID" value="NZ_SODV01000001.1"/>
</dbReference>
<dbReference type="Gene3D" id="2.40.70.10">
    <property type="entry name" value="Acid Proteases"/>
    <property type="match status" value="1"/>
</dbReference>
<evidence type="ECO:0008006" key="3">
    <source>
        <dbReference type="Google" id="ProtNLM"/>
    </source>
</evidence>
<dbReference type="EMBL" id="SODV01000001">
    <property type="protein sequence ID" value="TDX02337.1"/>
    <property type="molecule type" value="Genomic_DNA"/>
</dbReference>
<evidence type="ECO:0000313" key="1">
    <source>
        <dbReference type="EMBL" id="TDX02337.1"/>
    </source>
</evidence>
<evidence type="ECO:0000313" key="2">
    <source>
        <dbReference type="Proteomes" id="UP000294498"/>
    </source>
</evidence>